<comment type="catalytic activity">
    <reaction evidence="3">
        <text>alpha-D-glucosamine 6-phosphate + H2O = beta-D-fructose 6-phosphate + NH4(+)</text>
        <dbReference type="Rhea" id="RHEA:12172"/>
        <dbReference type="ChEBI" id="CHEBI:15377"/>
        <dbReference type="ChEBI" id="CHEBI:28938"/>
        <dbReference type="ChEBI" id="CHEBI:57634"/>
        <dbReference type="ChEBI" id="CHEBI:75989"/>
        <dbReference type="EC" id="3.5.99.6"/>
    </reaction>
</comment>
<organism evidence="5 6">
    <name type="scientific">Corynebacterium kroppenstedtii</name>
    <dbReference type="NCBI Taxonomy" id="161879"/>
    <lineage>
        <taxon>Bacteria</taxon>
        <taxon>Bacillati</taxon>
        <taxon>Actinomycetota</taxon>
        <taxon>Actinomycetes</taxon>
        <taxon>Mycobacteriales</taxon>
        <taxon>Corynebacteriaceae</taxon>
        <taxon>Corynebacterium</taxon>
    </lineage>
</organism>
<feature type="site" description="Part of the allosteric site" evidence="3">
    <location>
        <position position="151"/>
    </location>
</feature>
<accession>A0A2W5UKY1</accession>
<dbReference type="EMBL" id="QFRA01000026">
    <property type="protein sequence ID" value="PZR03884.1"/>
    <property type="molecule type" value="Genomic_DNA"/>
</dbReference>
<feature type="site" description="Part of the allosteric site" evidence="3">
    <location>
        <position position="144"/>
    </location>
</feature>
<dbReference type="Pfam" id="PF01182">
    <property type="entry name" value="Glucosamine_iso"/>
    <property type="match status" value="1"/>
</dbReference>
<dbReference type="UniPathway" id="UPA00629">
    <property type="reaction ID" value="UER00684"/>
</dbReference>
<dbReference type="Gene3D" id="3.40.50.1360">
    <property type="match status" value="1"/>
</dbReference>
<dbReference type="InterPro" id="IPR004547">
    <property type="entry name" value="Glucosamine6P_isomerase"/>
</dbReference>
<feature type="site" description="Part of the allosteric site" evidence="3">
    <location>
        <position position="153"/>
    </location>
</feature>
<dbReference type="GO" id="GO:0006046">
    <property type="term" value="P:N-acetylglucosamine catabolic process"/>
    <property type="evidence" value="ECO:0007669"/>
    <property type="project" value="UniProtKB-UniRule"/>
</dbReference>
<keyword evidence="1 3" id="KW-0378">Hydrolase</keyword>
<dbReference type="GO" id="GO:0019262">
    <property type="term" value="P:N-acetylneuraminate catabolic process"/>
    <property type="evidence" value="ECO:0007669"/>
    <property type="project" value="UniProtKB-UniRule"/>
</dbReference>
<dbReference type="GO" id="GO:0004342">
    <property type="term" value="F:glucosamine-6-phosphate deaminase activity"/>
    <property type="evidence" value="ECO:0007669"/>
    <property type="project" value="UniProtKB-UniRule"/>
</dbReference>
<evidence type="ECO:0000259" key="4">
    <source>
        <dbReference type="Pfam" id="PF01182"/>
    </source>
</evidence>
<dbReference type="InterPro" id="IPR037171">
    <property type="entry name" value="NagB/RpiA_transferase-like"/>
</dbReference>
<feature type="domain" description="Glucosamine/galactosamine-6-phosphate isomerase" evidence="4">
    <location>
        <begin position="26"/>
        <end position="222"/>
    </location>
</feature>
<dbReference type="GO" id="GO:0005737">
    <property type="term" value="C:cytoplasm"/>
    <property type="evidence" value="ECO:0007669"/>
    <property type="project" value="TreeGrafter"/>
</dbReference>
<feature type="active site" description="Proton acceptor; for ring-opening step" evidence="3">
    <location>
        <position position="136"/>
    </location>
</feature>
<comment type="pathway">
    <text evidence="3">Amino-sugar metabolism; N-acetylneuraminate degradation; D-fructose 6-phosphate from N-acetylneuraminate: step 5/5.</text>
</comment>
<proteinExistence type="inferred from homology"/>
<dbReference type="GO" id="GO:0042802">
    <property type="term" value="F:identical protein binding"/>
    <property type="evidence" value="ECO:0007669"/>
    <property type="project" value="TreeGrafter"/>
</dbReference>
<dbReference type="HAMAP" id="MF_01241">
    <property type="entry name" value="GlcN6P_deamin"/>
    <property type="match status" value="1"/>
</dbReference>
<dbReference type="PANTHER" id="PTHR11280">
    <property type="entry name" value="GLUCOSAMINE-6-PHOSPHATE ISOMERASE"/>
    <property type="match status" value="1"/>
</dbReference>
<dbReference type="AlphaFoldDB" id="A0A2W5UKY1"/>
<dbReference type="PANTHER" id="PTHR11280:SF5">
    <property type="entry name" value="GLUCOSAMINE-6-PHOSPHATE ISOMERASE"/>
    <property type="match status" value="1"/>
</dbReference>
<dbReference type="SMR" id="A0A2W5UKY1"/>
<feature type="active site" description="For ring-opening step" evidence="3">
    <location>
        <position position="141"/>
    </location>
</feature>
<comment type="caution">
    <text evidence="3">Lacks conserved residue(s) required for the propagation of feature annotation.</text>
</comment>
<comment type="function">
    <text evidence="3">Catalyzes the reversible isomerization-deamination of glucosamine 6-phosphate (GlcN6P) to form fructose 6-phosphate (Fru6P) and ammonium ion.</text>
</comment>
<name>A0A2W5UKY1_9CORY</name>
<dbReference type="RefSeq" id="WP_012732472.1">
    <property type="nucleotide sequence ID" value="NZ_CAKZHK010000001.1"/>
</dbReference>
<evidence type="ECO:0000313" key="6">
    <source>
        <dbReference type="Proteomes" id="UP000249432"/>
    </source>
</evidence>
<dbReference type="InterPro" id="IPR006148">
    <property type="entry name" value="Glc/Gal-6P_isomerase"/>
</dbReference>
<dbReference type="CDD" id="cd01399">
    <property type="entry name" value="GlcN6P_deaminase"/>
    <property type="match status" value="1"/>
</dbReference>
<protein>
    <recommendedName>
        <fullName evidence="3">Glucosamine-6-phosphate deaminase</fullName>
        <ecNumber evidence="3">3.5.99.6</ecNumber>
    </recommendedName>
    <alternativeName>
        <fullName evidence="3">GlcN6P deaminase</fullName>
        <shortName evidence="3">GNPDA</shortName>
    </alternativeName>
    <alternativeName>
        <fullName evidence="3">Glucosamine-6-phosphate isomerase</fullName>
    </alternativeName>
</protein>
<dbReference type="GO" id="GO:0006043">
    <property type="term" value="P:glucosamine catabolic process"/>
    <property type="evidence" value="ECO:0007669"/>
    <property type="project" value="TreeGrafter"/>
</dbReference>
<gene>
    <name evidence="3 5" type="primary">nagB</name>
    <name evidence="5" type="ORF">DI525_08635</name>
</gene>
<feature type="active site" description="For ring-opening step" evidence="3">
    <location>
        <position position="134"/>
    </location>
</feature>
<dbReference type="NCBIfam" id="NF001684">
    <property type="entry name" value="PRK00443.1-4"/>
    <property type="match status" value="1"/>
</dbReference>
<dbReference type="PROSITE" id="PS01161">
    <property type="entry name" value="GLC_GALNAC_ISOMERASE"/>
    <property type="match status" value="1"/>
</dbReference>
<comment type="similarity">
    <text evidence="3">Belongs to the glucosamine/galactosamine-6-phosphate isomerase family. NagB subfamily.</text>
</comment>
<evidence type="ECO:0000256" key="1">
    <source>
        <dbReference type="ARBA" id="ARBA00022801"/>
    </source>
</evidence>
<dbReference type="OMA" id="MEFSKHI"/>
<evidence type="ECO:0000313" key="5">
    <source>
        <dbReference type="EMBL" id="PZR03884.1"/>
    </source>
</evidence>
<sequence>MEIVIRKTPEQVSLQAADILEPYVSEGATLGLATGSTPLGTYQELIRRHNESGLSFANNQAFLLDEYVGLPRDHEQSYYRTIRREFTEHIDIKDEAVSSPDGLADNIDEAGRAYDERIRNAGGVDIQILGIGTDGHIGFNEPGSSLNSPTRLKTLHPQTVSDNARFFDSEDDVPRHVLTQGLGTIQHARHLLLLATGKNKAAAVQALAEGPVSASCPASVLQLHPHATVIIDEAAATCLEHKEYYIFAEKNKPEWQRY</sequence>
<dbReference type="Proteomes" id="UP000249432">
    <property type="component" value="Unassembled WGS sequence"/>
</dbReference>
<dbReference type="InterPro" id="IPR018321">
    <property type="entry name" value="Glucosamine6P_isomerase_CS"/>
</dbReference>
<evidence type="ECO:0000256" key="3">
    <source>
        <dbReference type="HAMAP-Rule" id="MF_01241"/>
    </source>
</evidence>
<dbReference type="GO" id="GO:0005975">
    <property type="term" value="P:carbohydrate metabolic process"/>
    <property type="evidence" value="ECO:0007669"/>
    <property type="project" value="InterPro"/>
</dbReference>
<keyword evidence="2 3" id="KW-0119">Carbohydrate metabolism</keyword>
<comment type="caution">
    <text evidence="5">The sequence shown here is derived from an EMBL/GenBank/DDBJ whole genome shotgun (WGS) entry which is preliminary data.</text>
</comment>
<dbReference type="EC" id="3.5.99.6" evidence="3"/>
<evidence type="ECO:0000256" key="2">
    <source>
        <dbReference type="ARBA" id="ARBA00023277"/>
    </source>
</evidence>
<feature type="site" description="Part of the allosteric site" evidence="3">
    <location>
        <position position="154"/>
    </location>
</feature>
<dbReference type="SUPFAM" id="SSF100950">
    <property type="entry name" value="NagB/RpiA/CoA transferase-like"/>
    <property type="match status" value="1"/>
</dbReference>
<keyword evidence="3" id="KW-0021">Allosteric enzyme</keyword>
<dbReference type="NCBIfam" id="TIGR00502">
    <property type="entry name" value="nagB"/>
    <property type="match status" value="1"/>
</dbReference>
<comment type="activity regulation">
    <text evidence="3">Allosterically activated by N-acetylglucosamine 6-phosphate (GlcNAc6P).</text>
</comment>
<reference evidence="5 6" key="1">
    <citation type="submission" date="2017-08" db="EMBL/GenBank/DDBJ databases">
        <title>Infants hospitalized years apart are colonized by the same room-sourced microbial strains.</title>
        <authorList>
            <person name="Brooks B."/>
            <person name="Olm M.R."/>
            <person name="Firek B.A."/>
            <person name="Baker R."/>
            <person name="Thomas B.C."/>
            <person name="Morowitz M.J."/>
            <person name="Banfield J.F."/>
        </authorList>
    </citation>
    <scope>NUCLEOTIDE SEQUENCE [LARGE SCALE GENOMIC DNA]</scope>
    <source>
        <strain evidence="5">S2_003_000_R1_3</strain>
    </source>
</reference>
<feature type="active site" description="Proton acceptor; for enolization step" evidence="3">
    <location>
        <position position="65"/>
    </location>
</feature>